<dbReference type="EMBL" id="JBJUVG010000006">
    <property type="protein sequence ID" value="MFM9413758.1"/>
    <property type="molecule type" value="Genomic_DNA"/>
</dbReference>
<proteinExistence type="predicted"/>
<evidence type="ECO:0000313" key="1">
    <source>
        <dbReference type="EMBL" id="MFM9413758.1"/>
    </source>
</evidence>
<comment type="caution">
    <text evidence="1">The sequence shown here is derived from an EMBL/GenBank/DDBJ whole genome shotgun (WGS) entry which is preliminary data.</text>
</comment>
<dbReference type="Pfam" id="PF06152">
    <property type="entry name" value="Phage_min_cap2"/>
    <property type="match status" value="1"/>
</dbReference>
<dbReference type="InterPro" id="IPR009319">
    <property type="entry name" value="Phage_A118_VSP1"/>
</dbReference>
<dbReference type="Proteomes" id="UP001631949">
    <property type="component" value="Unassembled WGS sequence"/>
</dbReference>
<name>A0ABW9GYU5_9FIRM</name>
<reference evidence="1 2" key="1">
    <citation type="journal article" date="2016" name="Int. J. Syst. Evol. Microbiol.">
        <title>Peptococcus simiae sp. nov., isolated from rhesus macaque faeces and emended description of the genus Peptococcus.</title>
        <authorList>
            <person name="Shkoporov A.N."/>
            <person name="Efimov B.A."/>
            <person name="Kondova I."/>
            <person name="Ouwerling B."/>
            <person name="Chaplin A.V."/>
            <person name="Shcherbakova V.A."/>
            <person name="Langermans J.A.M."/>
        </authorList>
    </citation>
    <scope>NUCLEOTIDE SEQUENCE [LARGE SCALE GENOMIC DNA]</scope>
    <source>
        <strain evidence="1 2">M108</strain>
    </source>
</reference>
<organism evidence="1 2">
    <name type="scientific">Peptococcus simiae</name>
    <dbReference type="NCBI Taxonomy" id="1643805"/>
    <lineage>
        <taxon>Bacteria</taxon>
        <taxon>Bacillati</taxon>
        <taxon>Bacillota</taxon>
        <taxon>Clostridia</taxon>
        <taxon>Eubacteriales</taxon>
        <taxon>Peptococcaceae</taxon>
        <taxon>Peptococcus</taxon>
    </lineage>
</organism>
<protein>
    <submittedName>
        <fullName evidence="1">Phage minor capsid protein</fullName>
    </submittedName>
</protein>
<accession>A0ABW9GYU5</accession>
<sequence>MEVSAHIGARPSHADWQEGVYYWAEKDKTGDGNQAGLPDFIEATEYGSGPGLCGWNCRHSFFPYFPGLSERTYSKKDLEHIDPPPFEYEGRTYTAYEASQRQRQLERNMRKTRRTIIGYQAAGAPDVKVAEQVIRLRRQREAYRKFSRAANLRPKLERTAVGGYNRSISSKAVWSHRRAQDIYLKEPFIQRRLDFIDKWTGEKSFIPSGAKIGYAKTIAQGEEIRIVQRLVDQYGGKPDDWAKKVGRIDSKKYYHDVHWYEHQGKQYEAKVKDRRRWKNADS</sequence>
<evidence type="ECO:0000313" key="2">
    <source>
        <dbReference type="Proteomes" id="UP001631949"/>
    </source>
</evidence>
<dbReference type="RefSeq" id="WP_408977374.1">
    <property type="nucleotide sequence ID" value="NZ_JBJUVG010000006.1"/>
</dbReference>
<gene>
    <name evidence="1" type="ORF">ACKQTC_05210</name>
</gene>
<keyword evidence="2" id="KW-1185">Reference proteome</keyword>